<feature type="domain" description="Plastocyanin-like" evidence="3">
    <location>
        <begin position="514"/>
        <end position="595"/>
    </location>
</feature>
<sequence length="648" mass="68055">MDQVFPGYSAKVVNVTSWKACLVGILVLMLCVSGNESAQATAGNGLSDPYQVPVIVDTTGTVGPTTAEVDLEAVEAPVDIGNGVMAKAVTFNGTIPGPEFRLKVGDTVIVHFRNNLKTQETGIHWHGIELNNGADGSPVSQKQVKPGKTFNYKFTVTRPGIFWYHPHHHSSTNQVFKGLYGPLTVTDPHQLAGVLPSAAQTKTLVLSDITVCKAPGSNDLATFAASLPHVGPSGVMSGPNNGPSPYDLCEGSPLDNEGNFTGDVLQAGDVPNIVKLGPGPVGEGQTVLTNGVNVGARAGSPTNPLDLAAGARTLDVQPGQGLRLQVINAAATRYVRLHLTDNSGQTINLVRIGGQGGLLNQARVEGAVGGVAPNGFKVNHNPGEILIPPGGRADVVAAIPGSATGVLTLWTEDFQRTGAGFAWVPSVPAAHLKVAGAQVNPPYEISEGTALRSEPVEELVAGTGEFLNPPDGVAGIDPTSHPDITFTNTGGGPGINDIRADHDHSIRPDSARFAQIGDVLQIKVINKTGAHHPFHLHGFSFQPVSLTDTLPEDPGNGPNASPGIGPSYEFQYPEFVDEVDIPGGYTLTFLVRLDDRPDFYNDKGKVLKVKKKKTGVEPDGGGLGRWLFHCHILFHANLGMISELEVVE</sequence>
<feature type="domain" description="Plastocyanin-like" evidence="4">
    <location>
        <begin position="82"/>
        <end position="189"/>
    </location>
</feature>
<accession>A0A7S8FDP7</accession>
<evidence type="ECO:0000259" key="3">
    <source>
        <dbReference type="Pfam" id="PF07731"/>
    </source>
</evidence>
<dbReference type="Proteomes" id="UP000593737">
    <property type="component" value="Chromosome"/>
</dbReference>
<evidence type="ECO:0000259" key="4">
    <source>
        <dbReference type="Pfam" id="PF07732"/>
    </source>
</evidence>
<evidence type="ECO:0000313" key="6">
    <source>
        <dbReference type="Proteomes" id="UP000593737"/>
    </source>
</evidence>
<dbReference type="AlphaFoldDB" id="A0A7S8FDP7"/>
<dbReference type="InterPro" id="IPR011707">
    <property type="entry name" value="Cu-oxidase-like_N"/>
</dbReference>
<protein>
    <recommendedName>
        <fullName evidence="7">Multicopper oxidase</fullName>
    </recommendedName>
</protein>
<dbReference type="GO" id="GO:0005507">
    <property type="term" value="F:copper ion binding"/>
    <property type="evidence" value="ECO:0007669"/>
    <property type="project" value="InterPro"/>
</dbReference>
<dbReference type="SUPFAM" id="SSF49503">
    <property type="entry name" value="Cupredoxins"/>
    <property type="match status" value="3"/>
</dbReference>
<dbReference type="PANTHER" id="PTHR11709">
    <property type="entry name" value="MULTI-COPPER OXIDASE"/>
    <property type="match status" value="1"/>
</dbReference>
<evidence type="ECO:0000313" key="5">
    <source>
        <dbReference type="EMBL" id="QPD03894.1"/>
    </source>
</evidence>
<name>A0A7S8FDP7_9BACT</name>
<evidence type="ECO:0008006" key="7">
    <source>
        <dbReference type="Google" id="ProtNLM"/>
    </source>
</evidence>
<feature type="domain" description="Plastocyanin-like" evidence="3">
    <location>
        <begin position="624"/>
        <end position="646"/>
    </location>
</feature>
<dbReference type="GO" id="GO:0016491">
    <property type="term" value="F:oxidoreductase activity"/>
    <property type="evidence" value="ECO:0007669"/>
    <property type="project" value="UniProtKB-KW"/>
</dbReference>
<dbReference type="Pfam" id="PF07732">
    <property type="entry name" value="Cu-oxidase_3"/>
    <property type="match status" value="1"/>
</dbReference>
<proteinExistence type="predicted"/>
<dbReference type="InterPro" id="IPR045087">
    <property type="entry name" value="Cu-oxidase_fam"/>
</dbReference>
<dbReference type="EMBL" id="CP047423">
    <property type="protein sequence ID" value="QPD03894.1"/>
    <property type="molecule type" value="Genomic_DNA"/>
</dbReference>
<keyword evidence="1" id="KW-0479">Metal-binding</keyword>
<dbReference type="Pfam" id="PF07731">
    <property type="entry name" value="Cu-oxidase_2"/>
    <property type="match status" value="2"/>
</dbReference>
<dbReference type="KEGG" id="nkf:Nkreftii_001668"/>
<keyword evidence="2" id="KW-0560">Oxidoreductase</keyword>
<dbReference type="InterPro" id="IPR011706">
    <property type="entry name" value="Cu-oxidase_C"/>
</dbReference>
<dbReference type="InterPro" id="IPR008972">
    <property type="entry name" value="Cupredoxin"/>
</dbReference>
<dbReference type="PANTHER" id="PTHR11709:SF2">
    <property type="entry name" value="MULTICOPPER OXIDASE LPR1"/>
    <property type="match status" value="1"/>
</dbReference>
<dbReference type="InterPro" id="IPR002355">
    <property type="entry name" value="Cu_oxidase_Cu_BS"/>
</dbReference>
<reference evidence="5 6" key="1">
    <citation type="journal article" date="2020" name="ISME J.">
        <title>Enrichment and physiological characterization of a novel comammox Nitrospira indicates ammonium inhibition of complete nitrification.</title>
        <authorList>
            <person name="Sakoula D."/>
            <person name="Koch H."/>
            <person name="Frank J."/>
            <person name="Jetten M.S.M."/>
            <person name="van Kessel M.A.H.J."/>
            <person name="Lucker S."/>
        </authorList>
    </citation>
    <scope>NUCLEOTIDE SEQUENCE [LARGE SCALE GENOMIC DNA]</scope>
    <source>
        <strain evidence="5">Comreactor17</strain>
    </source>
</reference>
<dbReference type="Gene3D" id="2.60.40.420">
    <property type="entry name" value="Cupredoxins - blue copper proteins"/>
    <property type="match status" value="2"/>
</dbReference>
<evidence type="ECO:0000256" key="1">
    <source>
        <dbReference type="ARBA" id="ARBA00022723"/>
    </source>
</evidence>
<evidence type="ECO:0000256" key="2">
    <source>
        <dbReference type="ARBA" id="ARBA00023002"/>
    </source>
</evidence>
<dbReference type="PROSITE" id="PS00080">
    <property type="entry name" value="MULTICOPPER_OXIDASE2"/>
    <property type="match status" value="1"/>
</dbReference>
<gene>
    <name evidence="5" type="ORF">Nkreftii_001668</name>
</gene>
<organism evidence="5 6">
    <name type="scientific">Candidatus Nitrospira kreftii</name>
    <dbReference type="NCBI Taxonomy" id="2652173"/>
    <lineage>
        <taxon>Bacteria</taxon>
        <taxon>Pseudomonadati</taxon>
        <taxon>Nitrospirota</taxon>
        <taxon>Nitrospiria</taxon>
        <taxon>Nitrospirales</taxon>
        <taxon>Nitrospiraceae</taxon>
        <taxon>Nitrospira</taxon>
    </lineage>
</organism>